<evidence type="ECO:0000256" key="1">
    <source>
        <dbReference type="ARBA" id="ARBA00009437"/>
    </source>
</evidence>
<protein>
    <recommendedName>
        <fullName evidence="5">HTH lysR-type domain-containing protein</fullName>
    </recommendedName>
</protein>
<evidence type="ECO:0000256" key="4">
    <source>
        <dbReference type="ARBA" id="ARBA00023163"/>
    </source>
</evidence>
<dbReference type="Pfam" id="PF00126">
    <property type="entry name" value="HTH_1"/>
    <property type="match status" value="1"/>
</dbReference>
<dbReference type="AlphaFoldDB" id="A0A0R2BDU2"/>
<dbReference type="PROSITE" id="PS50931">
    <property type="entry name" value="HTH_LYSR"/>
    <property type="match status" value="1"/>
</dbReference>
<organism evidence="6 7">
    <name type="scientific">Secundilactobacillus collinoides DSM 20515 = JCM 1123</name>
    <dbReference type="NCBI Taxonomy" id="1423733"/>
    <lineage>
        <taxon>Bacteria</taxon>
        <taxon>Bacillati</taxon>
        <taxon>Bacillota</taxon>
        <taxon>Bacilli</taxon>
        <taxon>Lactobacillales</taxon>
        <taxon>Lactobacillaceae</taxon>
        <taxon>Secundilactobacillus</taxon>
    </lineage>
</organism>
<comment type="caution">
    <text evidence="6">The sequence shown here is derived from an EMBL/GenBank/DDBJ whole genome shotgun (WGS) entry which is preliminary data.</text>
</comment>
<dbReference type="SUPFAM" id="SSF46785">
    <property type="entry name" value="Winged helix' DNA-binding domain"/>
    <property type="match status" value="1"/>
</dbReference>
<dbReference type="PRINTS" id="PR00039">
    <property type="entry name" value="HTHLYSR"/>
</dbReference>
<dbReference type="PATRIC" id="fig|1423733.4.peg.2167"/>
<proteinExistence type="inferred from homology"/>
<dbReference type="GO" id="GO:0003700">
    <property type="term" value="F:DNA-binding transcription factor activity"/>
    <property type="evidence" value="ECO:0007669"/>
    <property type="project" value="InterPro"/>
</dbReference>
<dbReference type="Proteomes" id="UP000051845">
    <property type="component" value="Unassembled WGS sequence"/>
</dbReference>
<dbReference type="SUPFAM" id="SSF53850">
    <property type="entry name" value="Periplasmic binding protein-like II"/>
    <property type="match status" value="1"/>
</dbReference>
<gene>
    <name evidence="6" type="ORF">FC82_GL002063</name>
</gene>
<dbReference type="Gene3D" id="3.40.190.290">
    <property type="match status" value="1"/>
</dbReference>
<dbReference type="PANTHER" id="PTHR30346:SF0">
    <property type="entry name" value="HCA OPERON TRANSCRIPTIONAL ACTIVATOR HCAR"/>
    <property type="match status" value="1"/>
</dbReference>
<dbReference type="GO" id="GO:0032993">
    <property type="term" value="C:protein-DNA complex"/>
    <property type="evidence" value="ECO:0007669"/>
    <property type="project" value="TreeGrafter"/>
</dbReference>
<keyword evidence="2" id="KW-0805">Transcription regulation</keyword>
<reference evidence="6 7" key="1">
    <citation type="journal article" date="2015" name="Genome Announc.">
        <title>Expanding the biotechnology potential of lactobacilli through comparative genomics of 213 strains and associated genera.</title>
        <authorList>
            <person name="Sun Z."/>
            <person name="Harris H.M."/>
            <person name="McCann A."/>
            <person name="Guo C."/>
            <person name="Argimon S."/>
            <person name="Zhang W."/>
            <person name="Yang X."/>
            <person name="Jeffery I.B."/>
            <person name="Cooney J.C."/>
            <person name="Kagawa T.F."/>
            <person name="Liu W."/>
            <person name="Song Y."/>
            <person name="Salvetti E."/>
            <person name="Wrobel A."/>
            <person name="Rasinkangas P."/>
            <person name="Parkhill J."/>
            <person name="Rea M.C."/>
            <person name="O'Sullivan O."/>
            <person name="Ritari J."/>
            <person name="Douillard F.P."/>
            <person name="Paul Ross R."/>
            <person name="Yang R."/>
            <person name="Briner A.E."/>
            <person name="Felis G.E."/>
            <person name="de Vos W.M."/>
            <person name="Barrangou R."/>
            <person name="Klaenhammer T.R."/>
            <person name="Caufield P.W."/>
            <person name="Cui Y."/>
            <person name="Zhang H."/>
            <person name="O'Toole P.W."/>
        </authorList>
    </citation>
    <scope>NUCLEOTIDE SEQUENCE [LARGE SCALE GENOMIC DNA]</scope>
    <source>
        <strain evidence="6 7">DSM 20515</strain>
    </source>
</reference>
<dbReference type="InterPro" id="IPR036388">
    <property type="entry name" value="WH-like_DNA-bd_sf"/>
</dbReference>
<evidence type="ECO:0000256" key="3">
    <source>
        <dbReference type="ARBA" id="ARBA00023125"/>
    </source>
</evidence>
<dbReference type="EMBL" id="AYYR01000043">
    <property type="protein sequence ID" value="KRM75908.1"/>
    <property type="molecule type" value="Genomic_DNA"/>
</dbReference>
<feature type="domain" description="HTH lysR-type" evidence="5">
    <location>
        <begin position="1"/>
        <end position="58"/>
    </location>
</feature>
<name>A0A0R2BDU2_SECCO</name>
<sequence length="293" mass="32504">MDVKKIQAFVDLATTLNYTKTAERLFSSQATVSKQILSLEKALGVKLFSRAHRQVALTEVGIAILPNAKRLVHEAERLTETVSQYQQTADLTLTIHSIPSISQYRAFNLIAAFHAAHPEVALHFAEAENENLLTSLDNGNSDVVFLRLFSLEASPYEQLVEEQDQFAVVLPKSSPLAQRPSLTMADLSGESFLLLNETTDLYQPVMDAAHAAGVTPNIIYKGQRIDLILGMISRGMGLSVMMQHSLDLTDYSAITTVPLEPQRVSYLAFLRSPLHHSRAGDLFWAFVQQSHVE</sequence>
<evidence type="ECO:0000313" key="6">
    <source>
        <dbReference type="EMBL" id="KRM75908.1"/>
    </source>
</evidence>
<evidence type="ECO:0000313" key="7">
    <source>
        <dbReference type="Proteomes" id="UP000051845"/>
    </source>
</evidence>
<evidence type="ECO:0000256" key="2">
    <source>
        <dbReference type="ARBA" id="ARBA00023015"/>
    </source>
</evidence>
<keyword evidence="3" id="KW-0238">DNA-binding</keyword>
<dbReference type="Pfam" id="PF03466">
    <property type="entry name" value="LysR_substrate"/>
    <property type="match status" value="1"/>
</dbReference>
<keyword evidence="4" id="KW-0804">Transcription</keyword>
<comment type="similarity">
    <text evidence="1">Belongs to the LysR transcriptional regulatory family.</text>
</comment>
<dbReference type="InterPro" id="IPR000847">
    <property type="entry name" value="LysR_HTH_N"/>
</dbReference>
<dbReference type="STRING" id="33960.TY91_12815"/>
<accession>A0A0R2BDU2</accession>
<evidence type="ECO:0000259" key="5">
    <source>
        <dbReference type="PROSITE" id="PS50931"/>
    </source>
</evidence>
<dbReference type="InterPro" id="IPR005119">
    <property type="entry name" value="LysR_subst-bd"/>
</dbReference>
<dbReference type="FunFam" id="1.10.10.10:FF:000001">
    <property type="entry name" value="LysR family transcriptional regulator"/>
    <property type="match status" value="1"/>
</dbReference>
<dbReference type="Gene3D" id="1.10.10.10">
    <property type="entry name" value="Winged helix-like DNA-binding domain superfamily/Winged helix DNA-binding domain"/>
    <property type="match status" value="1"/>
</dbReference>
<dbReference type="InterPro" id="IPR036390">
    <property type="entry name" value="WH_DNA-bd_sf"/>
</dbReference>
<dbReference type="GO" id="GO:0003677">
    <property type="term" value="F:DNA binding"/>
    <property type="evidence" value="ECO:0007669"/>
    <property type="project" value="UniProtKB-KW"/>
</dbReference>
<dbReference type="PANTHER" id="PTHR30346">
    <property type="entry name" value="TRANSCRIPTIONAL DUAL REGULATOR HCAR-RELATED"/>
    <property type="match status" value="1"/>
</dbReference>
<dbReference type="CDD" id="cd05466">
    <property type="entry name" value="PBP2_LTTR_substrate"/>
    <property type="match status" value="1"/>
</dbReference>